<dbReference type="AlphaFoldDB" id="A0AAE0LLE8"/>
<accession>A0AAE0LLE8</accession>
<sequence>MHGMVVGLVVMVVMMVGLKAACTGTVVDGAAGCEGEQREGLEWWVDSEMGKRPGIGVALLVSAPLYDGCHAGGDRAAKADDGQQGGG</sequence>
<keyword evidence="3" id="KW-1185">Reference proteome</keyword>
<organism evidence="2 3">
    <name type="scientific">Cymbomonas tetramitiformis</name>
    <dbReference type="NCBI Taxonomy" id="36881"/>
    <lineage>
        <taxon>Eukaryota</taxon>
        <taxon>Viridiplantae</taxon>
        <taxon>Chlorophyta</taxon>
        <taxon>Pyramimonadophyceae</taxon>
        <taxon>Pyramimonadales</taxon>
        <taxon>Pyramimonadaceae</taxon>
        <taxon>Cymbomonas</taxon>
    </lineage>
</organism>
<protein>
    <recommendedName>
        <fullName evidence="4">Secreted protein</fullName>
    </recommendedName>
</protein>
<keyword evidence="1" id="KW-0732">Signal</keyword>
<evidence type="ECO:0000313" key="3">
    <source>
        <dbReference type="Proteomes" id="UP001190700"/>
    </source>
</evidence>
<name>A0AAE0LLE8_9CHLO</name>
<feature type="chain" id="PRO_5042146209" description="Secreted protein" evidence="1">
    <location>
        <begin position="21"/>
        <end position="87"/>
    </location>
</feature>
<dbReference type="EMBL" id="LGRX02000107">
    <property type="protein sequence ID" value="KAK3289533.1"/>
    <property type="molecule type" value="Genomic_DNA"/>
</dbReference>
<gene>
    <name evidence="2" type="ORF">CYMTET_3043</name>
</gene>
<comment type="caution">
    <text evidence="2">The sequence shown here is derived from an EMBL/GenBank/DDBJ whole genome shotgun (WGS) entry which is preliminary data.</text>
</comment>
<evidence type="ECO:0008006" key="4">
    <source>
        <dbReference type="Google" id="ProtNLM"/>
    </source>
</evidence>
<dbReference type="Proteomes" id="UP001190700">
    <property type="component" value="Unassembled WGS sequence"/>
</dbReference>
<evidence type="ECO:0000313" key="2">
    <source>
        <dbReference type="EMBL" id="KAK3289533.1"/>
    </source>
</evidence>
<proteinExistence type="predicted"/>
<feature type="signal peptide" evidence="1">
    <location>
        <begin position="1"/>
        <end position="20"/>
    </location>
</feature>
<reference evidence="2 3" key="1">
    <citation type="journal article" date="2015" name="Genome Biol. Evol.">
        <title>Comparative Genomics of a Bacterivorous Green Alga Reveals Evolutionary Causalities and Consequences of Phago-Mixotrophic Mode of Nutrition.</title>
        <authorList>
            <person name="Burns J.A."/>
            <person name="Paasch A."/>
            <person name="Narechania A."/>
            <person name="Kim E."/>
        </authorList>
    </citation>
    <scope>NUCLEOTIDE SEQUENCE [LARGE SCALE GENOMIC DNA]</scope>
    <source>
        <strain evidence="2 3">PLY_AMNH</strain>
    </source>
</reference>
<evidence type="ECO:0000256" key="1">
    <source>
        <dbReference type="SAM" id="SignalP"/>
    </source>
</evidence>